<keyword evidence="2" id="KW-0418">Kinase</keyword>
<accession>A0A919E8I1</accession>
<sequence>MQISHETMSAGSVVPMVAIISNPKSTTNSANMDEVRQVIKNTPNVVHFELRDIKAIDEAMALFARATPSVIIINGGDGTIGMAMASLLYRNPFKVTPPIAFLPGGKTNMTAADLGYKGKPHKVLKKILQAVHSGEIVNRTVRRRVIELDLGDGSDKKVGTFFGAAGIVKGILWTRENAYSTGLPNGLAHVMALGKLLLSALGLGVDKSLMASAPMDITVKGGGRLSGEYSFVSVTSLDKLLLGVKPFPREGAGGLGFSAIEVGGRTVLRAAIGLIFTRTFGKKGIGGVHVRRSDEVTIETTDPVTLDGEIYTPKKDTPVTLSGTKSLTFMKL</sequence>
<feature type="domain" description="DAGKc" evidence="1">
    <location>
        <begin position="12"/>
        <end position="143"/>
    </location>
</feature>
<reference evidence="2" key="1">
    <citation type="journal article" date="2014" name="Int. J. Syst. Evol. Microbiol.">
        <title>Complete genome sequence of Corynebacterium casei LMG S-19264T (=DSM 44701T), isolated from a smear-ripened cheese.</title>
        <authorList>
            <consortium name="US DOE Joint Genome Institute (JGI-PGF)"/>
            <person name="Walter F."/>
            <person name="Albersmeier A."/>
            <person name="Kalinowski J."/>
            <person name="Ruckert C."/>
        </authorList>
    </citation>
    <scope>NUCLEOTIDE SEQUENCE</scope>
    <source>
        <strain evidence="2">KCTC 42590</strain>
    </source>
</reference>
<dbReference type="SUPFAM" id="SSF111331">
    <property type="entry name" value="NAD kinase/diacylglycerol kinase-like"/>
    <property type="match status" value="1"/>
</dbReference>
<dbReference type="Proteomes" id="UP000630923">
    <property type="component" value="Unassembled WGS sequence"/>
</dbReference>
<evidence type="ECO:0000313" key="3">
    <source>
        <dbReference type="Proteomes" id="UP000630923"/>
    </source>
</evidence>
<dbReference type="InterPro" id="IPR016064">
    <property type="entry name" value="NAD/diacylglycerol_kinase_sf"/>
</dbReference>
<keyword evidence="2" id="KW-0808">Transferase</keyword>
<dbReference type="PROSITE" id="PS50146">
    <property type="entry name" value="DAGK"/>
    <property type="match status" value="1"/>
</dbReference>
<name>A0A919E8I1_9PROT</name>
<keyword evidence="3" id="KW-1185">Reference proteome</keyword>
<dbReference type="SMART" id="SM00046">
    <property type="entry name" value="DAGKc"/>
    <property type="match status" value="1"/>
</dbReference>
<reference evidence="2" key="2">
    <citation type="submission" date="2020-09" db="EMBL/GenBank/DDBJ databases">
        <authorList>
            <person name="Sun Q."/>
            <person name="Kim S."/>
        </authorList>
    </citation>
    <scope>NUCLEOTIDE SEQUENCE</scope>
    <source>
        <strain evidence="2">KCTC 42590</strain>
    </source>
</reference>
<gene>
    <name evidence="2" type="ORF">GCM10017044_19990</name>
</gene>
<evidence type="ECO:0000259" key="1">
    <source>
        <dbReference type="PROSITE" id="PS50146"/>
    </source>
</evidence>
<dbReference type="Pfam" id="PF00781">
    <property type="entry name" value="DAGK_cat"/>
    <property type="match status" value="1"/>
</dbReference>
<dbReference type="InterPro" id="IPR017438">
    <property type="entry name" value="ATP-NAD_kinase_N"/>
</dbReference>
<comment type="caution">
    <text evidence="2">The sequence shown here is derived from an EMBL/GenBank/DDBJ whole genome shotgun (WGS) entry which is preliminary data.</text>
</comment>
<dbReference type="RefSeq" id="WP_191252526.1">
    <property type="nucleotide sequence ID" value="NZ_BNCI01000002.1"/>
</dbReference>
<organism evidence="2 3">
    <name type="scientific">Kordiimonas sediminis</name>
    <dbReference type="NCBI Taxonomy" id="1735581"/>
    <lineage>
        <taxon>Bacteria</taxon>
        <taxon>Pseudomonadati</taxon>
        <taxon>Pseudomonadota</taxon>
        <taxon>Alphaproteobacteria</taxon>
        <taxon>Kordiimonadales</taxon>
        <taxon>Kordiimonadaceae</taxon>
        <taxon>Kordiimonas</taxon>
    </lineage>
</organism>
<evidence type="ECO:0000313" key="2">
    <source>
        <dbReference type="EMBL" id="GHF25217.1"/>
    </source>
</evidence>
<dbReference type="InterPro" id="IPR001206">
    <property type="entry name" value="Diacylglycerol_kinase_cat_dom"/>
</dbReference>
<proteinExistence type="predicted"/>
<dbReference type="AlphaFoldDB" id="A0A919E8I1"/>
<dbReference type="EMBL" id="BNCI01000002">
    <property type="protein sequence ID" value="GHF25217.1"/>
    <property type="molecule type" value="Genomic_DNA"/>
</dbReference>
<dbReference type="GO" id="GO:0016301">
    <property type="term" value="F:kinase activity"/>
    <property type="evidence" value="ECO:0007669"/>
    <property type="project" value="UniProtKB-KW"/>
</dbReference>
<dbReference type="Gene3D" id="3.40.50.10330">
    <property type="entry name" value="Probable inorganic polyphosphate/atp-NAD kinase, domain 1"/>
    <property type="match status" value="1"/>
</dbReference>
<protein>
    <submittedName>
        <fullName evidence="2">Diacylglycerol kinase</fullName>
    </submittedName>
</protein>